<protein>
    <recommendedName>
        <fullName evidence="3">DUF3800 domain-containing protein</fullName>
    </recommendedName>
</protein>
<reference evidence="1 2" key="1">
    <citation type="submission" date="2015-04" db="EMBL/GenBank/DDBJ databases">
        <title>The draft genome sequence of Roseovarius sp.R12b.</title>
        <authorList>
            <person name="Li G."/>
            <person name="Lai Q."/>
            <person name="Shao Z."/>
            <person name="Yan P."/>
        </authorList>
    </citation>
    <scope>NUCLEOTIDE SEQUENCE [LARGE SCALE GENOMIC DNA]</scope>
    <source>
        <strain evidence="1 2">R12B</strain>
    </source>
</reference>
<keyword evidence="2" id="KW-1185">Reference proteome</keyword>
<dbReference type="Proteomes" id="UP000051295">
    <property type="component" value="Unassembled WGS sequence"/>
</dbReference>
<evidence type="ECO:0000313" key="1">
    <source>
        <dbReference type="EMBL" id="KRS10655.1"/>
    </source>
</evidence>
<dbReference type="PATRIC" id="fig|1641875.4.peg.2594"/>
<dbReference type="AlphaFoldDB" id="A0A0T5NPK7"/>
<dbReference type="RefSeq" id="WP_057796618.1">
    <property type="nucleotide sequence ID" value="NZ_LAXJ01000028.1"/>
</dbReference>
<dbReference type="EMBL" id="LAXJ01000028">
    <property type="protein sequence ID" value="KRS10655.1"/>
    <property type="molecule type" value="Genomic_DNA"/>
</dbReference>
<evidence type="ECO:0008006" key="3">
    <source>
        <dbReference type="Google" id="ProtNLM"/>
    </source>
</evidence>
<name>A0A0T5NPK7_9RHOB</name>
<dbReference type="OrthoDB" id="8445418at2"/>
<dbReference type="InterPro" id="IPR024524">
    <property type="entry name" value="DUF3800"/>
</dbReference>
<sequence>MAAQNKRILCFIDECGTAGEPGFALGCVMAWARECGRADKSLSDLLEPNANELHAANLSREYLQSLLARFAQTDRPEGMILMNRLGTVTEGTAPAIYAGNVIETVKVAVGQFRKLNRIRGQGVGNVELILDLNHHNTDPECQRMISEACQHDGRFKAVNRISQIDSAASRLLQLADVIAYARTWIHKGEENAKGLHENYGIRVL</sequence>
<proteinExistence type="predicted"/>
<evidence type="ECO:0000313" key="2">
    <source>
        <dbReference type="Proteomes" id="UP000051295"/>
    </source>
</evidence>
<dbReference type="STRING" id="1641875.XM53_20205"/>
<dbReference type="Pfam" id="PF12686">
    <property type="entry name" value="DUF3800"/>
    <property type="match status" value="1"/>
</dbReference>
<organism evidence="1 2">
    <name type="scientific">Roseovarius atlanticus</name>
    <dbReference type="NCBI Taxonomy" id="1641875"/>
    <lineage>
        <taxon>Bacteria</taxon>
        <taxon>Pseudomonadati</taxon>
        <taxon>Pseudomonadota</taxon>
        <taxon>Alphaproteobacteria</taxon>
        <taxon>Rhodobacterales</taxon>
        <taxon>Roseobacteraceae</taxon>
        <taxon>Roseovarius</taxon>
    </lineage>
</organism>
<accession>A0A0T5NPK7</accession>
<comment type="caution">
    <text evidence="1">The sequence shown here is derived from an EMBL/GenBank/DDBJ whole genome shotgun (WGS) entry which is preliminary data.</text>
</comment>
<gene>
    <name evidence="1" type="ORF">XM53_20205</name>
</gene>